<feature type="domain" description="FBD" evidence="1">
    <location>
        <begin position="42"/>
        <end position="114"/>
    </location>
</feature>
<evidence type="ECO:0000259" key="1">
    <source>
        <dbReference type="SMART" id="SM00579"/>
    </source>
</evidence>
<reference evidence="2" key="1">
    <citation type="submission" date="2020-06" db="EMBL/GenBank/DDBJ databases">
        <authorList>
            <person name="Li T."/>
            <person name="Hu X."/>
            <person name="Zhang T."/>
            <person name="Song X."/>
            <person name="Zhang H."/>
            <person name="Dai N."/>
            <person name="Sheng W."/>
            <person name="Hou X."/>
            <person name="Wei L."/>
        </authorList>
    </citation>
    <scope>NUCLEOTIDE SEQUENCE</scope>
    <source>
        <strain evidence="2">G02</strain>
        <tissue evidence="2">Leaf</tissue>
    </source>
</reference>
<dbReference type="AlphaFoldDB" id="A0AAW2QEN1"/>
<comment type="caution">
    <text evidence="2">The sequence shown here is derived from an EMBL/GenBank/DDBJ whole genome shotgun (WGS) entry which is preliminary data.</text>
</comment>
<organism evidence="2">
    <name type="scientific">Sesamum radiatum</name>
    <name type="common">Black benniseed</name>
    <dbReference type="NCBI Taxonomy" id="300843"/>
    <lineage>
        <taxon>Eukaryota</taxon>
        <taxon>Viridiplantae</taxon>
        <taxon>Streptophyta</taxon>
        <taxon>Embryophyta</taxon>
        <taxon>Tracheophyta</taxon>
        <taxon>Spermatophyta</taxon>
        <taxon>Magnoliopsida</taxon>
        <taxon>eudicotyledons</taxon>
        <taxon>Gunneridae</taxon>
        <taxon>Pentapetalae</taxon>
        <taxon>asterids</taxon>
        <taxon>lamiids</taxon>
        <taxon>Lamiales</taxon>
        <taxon>Pedaliaceae</taxon>
        <taxon>Sesamum</taxon>
    </lineage>
</organism>
<gene>
    <name evidence="2" type="ORF">Sradi_3520800</name>
</gene>
<evidence type="ECO:0000313" key="2">
    <source>
        <dbReference type="EMBL" id="KAL0366307.1"/>
    </source>
</evidence>
<protein>
    <recommendedName>
        <fullName evidence="1">FBD domain-containing protein</fullName>
    </recommendedName>
</protein>
<dbReference type="SMART" id="SM00579">
    <property type="entry name" value="FBD"/>
    <property type="match status" value="1"/>
</dbReference>
<accession>A0AAW2QEN1</accession>
<proteinExistence type="predicted"/>
<dbReference type="InterPro" id="IPR006566">
    <property type="entry name" value="FBD"/>
</dbReference>
<dbReference type="EMBL" id="JACGWJ010000015">
    <property type="protein sequence ID" value="KAL0366307.1"/>
    <property type="molecule type" value="Genomic_DNA"/>
</dbReference>
<sequence length="123" mass="14055">MCALCLIRSSPNLRRFKMILDTSSDENVETTTQHLKAKQKHESPLDRLKIVKIYCLSGVEPEMEFVKLRLLTTTALRKLEIHSVYSAEAEEGSKMLKELVSFRRASSKAQIIFRDPPPIILVP</sequence>
<reference evidence="2" key="2">
    <citation type="journal article" date="2024" name="Plant">
        <title>Genomic evolution and insights into agronomic trait innovations of Sesamum species.</title>
        <authorList>
            <person name="Miao H."/>
            <person name="Wang L."/>
            <person name="Qu L."/>
            <person name="Liu H."/>
            <person name="Sun Y."/>
            <person name="Le M."/>
            <person name="Wang Q."/>
            <person name="Wei S."/>
            <person name="Zheng Y."/>
            <person name="Lin W."/>
            <person name="Duan Y."/>
            <person name="Cao H."/>
            <person name="Xiong S."/>
            <person name="Wang X."/>
            <person name="Wei L."/>
            <person name="Li C."/>
            <person name="Ma Q."/>
            <person name="Ju M."/>
            <person name="Zhao R."/>
            <person name="Li G."/>
            <person name="Mu C."/>
            <person name="Tian Q."/>
            <person name="Mei H."/>
            <person name="Zhang T."/>
            <person name="Gao T."/>
            <person name="Zhang H."/>
        </authorList>
    </citation>
    <scope>NUCLEOTIDE SEQUENCE</scope>
    <source>
        <strain evidence="2">G02</strain>
    </source>
</reference>
<name>A0AAW2QEN1_SESRA</name>